<dbReference type="EMBL" id="CAXKWB010051796">
    <property type="protein sequence ID" value="CAL4171745.1"/>
    <property type="molecule type" value="Genomic_DNA"/>
</dbReference>
<evidence type="ECO:0000256" key="2">
    <source>
        <dbReference type="ARBA" id="ARBA00022527"/>
    </source>
</evidence>
<evidence type="ECO:0000313" key="9">
    <source>
        <dbReference type="Proteomes" id="UP001497623"/>
    </source>
</evidence>
<evidence type="ECO:0000256" key="5">
    <source>
        <dbReference type="ARBA" id="ARBA00022777"/>
    </source>
</evidence>
<dbReference type="GO" id="GO:0006955">
    <property type="term" value="P:immune response"/>
    <property type="evidence" value="ECO:0007669"/>
    <property type="project" value="TreeGrafter"/>
</dbReference>
<keyword evidence="6" id="KW-0067">ATP-binding</keyword>
<evidence type="ECO:0000256" key="6">
    <source>
        <dbReference type="ARBA" id="ARBA00022840"/>
    </source>
</evidence>
<dbReference type="GO" id="GO:0043123">
    <property type="term" value="P:positive regulation of canonical NF-kappaB signal transduction"/>
    <property type="evidence" value="ECO:0007669"/>
    <property type="project" value="TreeGrafter"/>
</dbReference>
<dbReference type="GO" id="GO:0005524">
    <property type="term" value="F:ATP binding"/>
    <property type="evidence" value="ECO:0007669"/>
    <property type="project" value="UniProtKB-KW"/>
</dbReference>
<comment type="caution">
    <text evidence="8">The sequence shown here is derived from an EMBL/GenBank/DDBJ whole genome shotgun (WGS) entry which is preliminary data.</text>
</comment>
<evidence type="ECO:0000256" key="1">
    <source>
        <dbReference type="ARBA" id="ARBA00006529"/>
    </source>
</evidence>
<evidence type="ECO:0008006" key="10">
    <source>
        <dbReference type="Google" id="ProtNLM"/>
    </source>
</evidence>
<dbReference type="PANTHER" id="PTHR46716:SF1">
    <property type="entry name" value="MITOGEN-ACTIVATED PROTEIN KINASE KINASE KINASE 7"/>
    <property type="match status" value="1"/>
</dbReference>
<reference evidence="8 9" key="1">
    <citation type="submission" date="2024-05" db="EMBL/GenBank/DDBJ databases">
        <authorList>
            <person name="Wallberg A."/>
        </authorList>
    </citation>
    <scope>NUCLEOTIDE SEQUENCE [LARGE SCALE GENOMIC DNA]</scope>
</reference>
<dbReference type="GO" id="GO:0004709">
    <property type="term" value="F:MAP kinase kinase kinase activity"/>
    <property type="evidence" value="ECO:0007669"/>
    <property type="project" value="TreeGrafter"/>
</dbReference>
<evidence type="ECO:0000313" key="8">
    <source>
        <dbReference type="EMBL" id="CAL4171745.1"/>
    </source>
</evidence>
<dbReference type="PANTHER" id="PTHR46716">
    <property type="entry name" value="MITOGEN-ACTIVATED PROTEIN KINASE KINASE KINASE 7"/>
    <property type="match status" value="1"/>
</dbReference>
<evidence type="ECO:0000256" key="4">
    <source>
        <dbReference type="ARBA" id="ARBA00022741"/>
    </source>
</evidence>
<dbReference type="AlphaFoldDB" id="A0AAV2S9Y6"/>
<proteinExistence type="inferred from homology"/>
<accession>A0AAV2S9Y6</accession>
<keyword evidence="7" id="KW-0175">Coiled coil</keyword>
<dbReference type="GO" id="GO:0007254">
    <property type="term" value="P:JNK cascade"/>
    <property type="evidence" value="ECO:0007669"/>
    <property type="project" value="TreeGrafter"/>
</dbReference>
<keyword evidence="5" id="KW-0418">Kinase</keyword>
<keyword evidence="3" id="KW-0808">Transferase</keyword>
<name>A0AAV2S9Y6_MEGNR</name>
<gene>
    <name evidence="8" type="ORF">MNOR_LOCUS34192</name>
</gene>
<organism evidence="8 9">
    <name type="scientific">Meganyctiphanes norvegica</name>
    <name type="common">Northern krill</name>
    <name type="synonym">Thysanopoda norvegica</name>
    <dbReference type="NCBI Taxonomy" id="48144"/>
    <lineage>
        <taxon>Eukaryota</taxon>
        <taxon>Metazoa</taxon>
        <taxon>Ecdysozoa</taxon>
        <taxon>Arthropoda</taxon>
        <taxon>Crustacea</taxon>
        <taxon>Multicrustacea</taxon>
        <taxon>Malacostraca</taxon>
        <taxon>Eumalacostraca</taxon>
        <taxon>Eucarida</taxon>
        <taxon>Euphausiacea</taxon>
        <taxon>Euphausiidae</taxon>
        <taxon>Meganyctiphanes</taxon>
    </lineage>
</organism>
<dbReference type="Proteomes" id="UP001497623">
    <property type="component" value="Unassembled WGS sequence"/>
</dbReference>
<keyword evidence="2" id="KW-0723">Serine/threonine-protein kinase</keyword>
<sequence>MPPMPDYGIAAGVSGAAHKELVATAVEGGIGGEDSELGAYWELLEEDIRPVQPLKHSHLSAQIFMEHKEMARNYLILQQELFNLQRQKLLLEEKLSHSEQLEQCTNHRYQEKIKQLMGKRDDLSNNHAHLKQQLEHIRSQEKRPRPFSTATQQHITMGASLQLHQPPP</sequence>
<feature type="coiled-coil region" evidence="7">
    <location>
        <begin position="67"/>
        <end position="140"/>
    </location>
</feature>
<comment type="similarity">
    <text evidence="1">Belongs to the protein kinase superfamily. STE Ser/Thr protein kinase family. MAP kinase kinase kinase subfamily.</text>
</comment>
<keyword evidence="9" id="KW-1185">Reference proteome</keyword>
<evidence type="ECO:0000256" key="3">
    <source>
        <dbReference type="ARBA" id="ARBA00022679"/>
    </source>
</evidence>
<protein>
    <recommendedName>
        <fullName evidence="10">Mitogen-activated protein kinase kinase kinase</fullName>
    </recommendedName>
</protein>
<evidence type="ECO:0000256" key="7">
    <source>
        <dbReference type="SAM" id="Coils"/>
    </source>
</evidence>
<keyword evidence="4" id="KW-0547">Nucleotide-binding</keyword>